<keyword evidence="2" id="KW-1185">Reference proteome</keyword>
<organism evidence="1 2">
    <name type="scientific">Araneus ventricosus</name>
    <name type="common">Orbweaver spider</name>
    <name type="synonym">Epeira ventricosa</name>
    <dbReference type="NCBI Taxonomy" id="182803"/>
    <lineage>
        <taxon>Eukaryota</taxon>
        <taxon>Metazoa</taxon>
        <taxon>Ecdysozoa</taxon>
        <taxon>Arthropoda</taxon>
        <taxon>Chelicerata</taxon>
        <taxon>Arachnida</taxon>
        <taxon>Araneae</taxon>
        <taxon>Araneomorphae</taxon>
        <taxon>Entelegynae</taxon>
        <taxon>Araneoidea</taxon>
        <taxon>Araneidae</taxon>
        <taxon>Araneus</taxon>
    </lineage>
</organism>
<evidence type="ECO:0000313" key="1">
    <source>
        <dbReference type="EMBL" id="GBM45396.1"/>
    </source>
</evidence>
<dbReference type="EMBL" id="BGPR01001099">
    <property type="protein sequence ID" value="GBM45396.1"/>
    <property type="molecule type" value="Genomic_DNA"/>
</dbReference>
<dbReference type="Proteomes" id="UP000499080">
    <property type="component" value="Unassembled WGS sequence"/>
</dbReference>
<evidence type="ECO:0000313" key="2">
    <source>
        <dbReference type="Proteomes" id="UP000499080"/>
    </source>
</evidence>
<name>A0A4Y2FY19_ARAVE</name>
<proteinExistence type="predicted"/>
<accession>A0A4Y2FY19</accession>
<reference evidence="1 2" key="1">
    <citation type="journal article" date="2019" name="Sci. Rep.">
        <title>Orb-weaving spider Araneus ventricosus genome elucidates the spidroin gene catalogue.</title>
        <authorList>
            <person name="Kono N."/>
            <person name="Nakamura H."/>
            <person name="Ohtoshi R."/>
            <person name="Moran D.A.P."/>
            <person name="Shinohara A."/>
            <person name="Yoshida Y."/>
            <person name="Fujiwara M."/>
            <person name="Mori M."/>
            <person name="Tomita M."/>
            <person name="Arakawa K."/>
        </authorList>
    </citation>
    <scope>NUCLEOTIDE SEQUENCE [LARGE SCALE GENOMIC DNA]</scope>
</reference>
<sequence length="111" mass="12591">MTKSQHALGVRLHAFTVLLCPRFQLFFSSFPSPNTVSKCFANSFLNWSQVVSSSSLFSNHFWAVPSRKKYTFARQKSSSHVLYLATRSYSLSLLFGSSPASPRKMDGFLNW</sequence>
<gene>
    <name evidence="1" type="ORF">AVEN_74976_1</name>
</gene>
<dbReference type="AlphaFoldDB" id="A0A4Y2FY19"/>
<comment type="caution">
    <text evidence="1">The sequence shown here is derived from an EMBL/GenBank/DDBJ whole genome shotgun (WGS) entry which is preliminary data.</text>
</comment>
<protein>
    <submittedName>
        <fullName evidence="1">Uncharacterized protein</fullName>
    </submittedName>
</protein>